<proteinExistence type="predicted"/>
<gene>
    <name evidence="1" type="ORF">UR61_C0023G0009</name>
</gene>
<reference evidence="1 2" key="1">
    <citation type="journal article" date="2015" name="Nature">
        <title>rRNA introns, odd ribosomes, and small enigmatic genomes across a large radiation of phyla.</title>
        <authorList>
            <person name="Brown C.T."/>
            <person name="Hug L.A."/>
            <person name="Thomas B.C."/>
            <person name="Sharon I."/>
            <person name="Castelle C.J."/>
            <person name="Singh A."/>
            <person name="Wilkins M.J."/>
            <person name="Williams K.H."/>
            <person name="Banfield J.F."/>
        </authorList>
    </citation>
    <scope>NUCLEOTIDE SEQUENCE [LARGE SCALE GENOMIC DNA]</scope>
</reference>
<dbReference type="Proteomes" id="UP000033866">
    <property type="component" value="Unassembled WGS sequence"/>
</dbReference>
<name>A0A0G0B7U7_9BACT</name>
<comment type="caution">
    <text evidence="1">The sequence shown here is derived from an EMBL/GenBank/DDBJ whole genome shotgun (WGS) entry which is preliminary data.</text>
</comment>
<evidence type="ECO:0000313" key="2">
    <source>
        <dbReference type="Proteomes" id="UP000033866"/>
    </source>
</evidence>
<protein>
    <submittedName>
        <fullName evidence="1">Uncharacterized protein</fullName>
    </submittedName>
</protein>
<dbReference type="AlphaFoldDB" id="A0A0G0B7U7"/>
<dbReference type="EMBL" id="LBPV01000023">
    <property type="protein sequence ID" value="KKP65453.1"/>
    <property type="molecule type" value="Genomic_DNA"/>
</dbReference>
<evidence type="ECO:0000313" key="1">
    <source>
        <dbReference type="EMBL" id="KKP65453.1"/>
    </source>
</evidence>
<accession>A0A0G0B7U7</accession>
<sequence>QKIHDYGNVDKKKLGKVNLEKIEKLFPTNATYSILDDILKDS</sequence>
<feature type="non-terminal residue" evidence="1">
    <location>
        <position position="1"/>
    </location>
</feature>
<organism evidence="1 2">
    <name type="scientific">candidate division WS6 bacterium GW2011_GWE1_34_7</name>
    <dbReference type="NCBI Taxonomy" id="1619093"/>
    <lineage>
        <taxon>Bacteria</taxon>
        <taxon>Candidatus Dojkabacteria</taxon>
    </lineage>
</organism>